<protein>
    <submittedName>
        <fullName evidence="4">Alpha beta hydrolase fold protein</fullName>
    </submittedName>
</protein>
<dbReference type="EMBL" id="CAICTM010002300">
    <property type="protein sequence ID" value="CAB9528717.1"/>
    <property type="molecule type" value="Genomic_DNA"/>
</dbReference>
<accession>A0A9N8HWX6</accession>
<keyword evidence="4" id="KW-0378">Hydrolase</keyword>
<dbReference type="Gene3D" id="3.40.50.1820">
    <property type="entry name" value="alpha/beta hydrolase"/>
    <property type="match status" value="1"/>
</dbReference>
<organism evidence="4 5">
    <name type="scientific">Seminavis robusta</name>
    <dbReference type="NCBI Taxonomy" id="568900"/>
    <lineage>
        <taxon>Eukaryota</taxon>
        <taxon>Sar</taxon>
        <taxon>Stramenopiles</taxon>
        <taxon>Ochrophyta</taxon>
        <taxon>Bacillariophyta</taxon>
        <taxon>Bacillariophyceae</taxon>
        <taxon>Bacillariophycidae</taxon>
        <taxon>Naviculales</taxon>
        <taxon>Naviculaceae</taxon>
        <taxon>Seminavis</taxon>
    </lineage>
</organism>
<evidence type="ECO:0000256" key="1">
    <source>
        <dbReference type="SAM" id="MobiDB-lite"/>
    </source>
</evidence>
<dbReference type="OrthoDB" id="294702at2759"/>
<dbReference type="PANTHER" id="PTHR45763">
    <property type="entry name" value="HYDROLASE, ALPHA/BETA FOLD FAMILY PROTEIN, EXPRESSED-RELATED"/>
    <property type="match status" value="1"/>
</dbReference>
<dbReference type="Pfam" id="PF00561">
    <property type="entry name" value="Abhydrolase_1"/>
    <property type="match status" value="1"/>
</dbReference>
<dbReference type="InterPro" id="IPR029058">
    <property type="entry name" value="AB_hydrolase_fold"/>
</dbReference>
<dbReference type="AlphaFoldDB" id="A0A9N8HWX6"/>
<dbReference type="Proteomes" id="UP001153069">
    <property type="component" value="Unassembled WGS sequence"/>
</dbReference>
<name>A0A9N8HWX6_9STRA</name>
<feature type="chain" id="PRO_5040389260" evidence="2">
    <location>
        <begin position="25"/>
        <end position="409"/>
    </location>
</feature>
<feature type="compositionally biased region" description="Low complexity" evidence="1">
    <location>
        <begin position="363"/>
        <end position="376"/>
    </location>
</feature>
<proteinExistence type="predicted"/>
<evidence type="ECO:0000313" key="4">
    <source>
        <dbReference type="EMBL" id="CAB9528717.1"/>
    </source>
</evidence>
<sequence>MSLPSHYLLLLFFLLTLSLSQGQAMEEDSAGQRCLDAPPTLELSDGRTLAYCEFGASAEEATAVVLHCNGSGGSRLEWPGNEELLKELGIRFITVDRPGHGFSDPVPDGRTLLDWPRTDVTQLLDHISVDQFYIEGWSAGGSYALAVAHEFGNSGRVLGGAILSGIGPFDRPNPFEGMDEPQIRMWMEWARDQNETAILEFRGQLAPFLQASNASQIGMLLGSGGVGLDDLEVARRPDLQTLMGGNIKEGYRQGAPGPAQDDLVINRPWEFRLQDINPMVHIDVWQGEIDQNVPLNQGVYQHSILPNSTLHILNDTAHLFPLVQWEEILVKLVAPSSALSTDITQDADEGEATAPASDNDEVANGGNLNASASSGSRPSLFGLSRRFGRFVWKYNLVLLLLGLLIPVLL</sequence>
<keyword evidence="2" id="KW-0732">Signal</keyword>
<comment type="caution">
    <text evidence="4">The sequence shown here is derived from an EMBL/GenBank/DDBJ whole genome shotgun (WGS) entry which is preliminary data.</text>
</comment>
<dbReference type="PANTHER" id="PTHR45763:SF46">
    <property type="entry name" value="AB HYDROLASE-1 DOMAIN-CONTAINING PROTEIN"/>
    <property type="match status" value="1"/>
</dbReference>
<dbReference type="InterPro" id="IPR000073">
    <property type="entry name" value="AB_hydrolase_1"/>
</dbReference>
<feature type="domain" description="AB hydrolase-1" evidence="3">
    <location>
        <begin position="64"/>
        <end position="320"/>
    </location>
</feature>
<keyword evidence="5" id="KW-1185">Reference proteome</keyword>
<feature type="signal peptide" evidence="2">
    <location>
        <begin position="1"/>
        <end position="24"/>
    </location>
</feature>
<reference evidence="4" key="1">
    <citation type="submission" date="2020-06" db="EMBL/GenBank/DDBJ databases">
        <authorList>
            <consortium name="Plant Systems Biology data submission"/>
        </authorList>
    </citation>
    <scope>NUCLEOTIDE SEQUENCE</scope>
    <source>
        <strain evidence="4">D6</strain>
    </source>
</reference>
<dbReference type="GO" id="GO:0016787">
    <property type="term" value="F:hydrolase activity"/>
    <property type="evidence" value="ECO:0007669"/>
    <property type="project" value="UniProtKB-KW"/>
</dbReference>
<evidence type="ECO:0000256" key="2">
    <source>
        <dbReference type="SAM" id="SignalP"/>
    </source>
</evidence>
<evidence type="ECO:0000313" key="5">
    <source>
        <dbReference type="Proteomes" id="UP001153069"/>
    </source>
</evidence>
<feature type="region of interest" description="Disordered" evidence="1">
    <location>
        <begin position="347"/>
        <end position="377"/>
    </location>
</feature>
<gene>
    <name evidence="4" type="ORF">SEMRO_2302_G322510.1</name>
</gene>
<dbReference type="SUPFAM" id="SSF53474">
    <property type="entry name" value="alpha/beta-Hydrolases"/>
    <property type="match status" value="1"/>
</dbReference>
<evidence type="ECO:0000259" key="3">
    <source>
        <dbReference type="Pfam" id="PF00561"/>
    </source>
</evidence>